<evidence type="ECO:0000256" key="2">
    <source>
        <dbReference type="SAM" id="MobiDB-lite"/>
    </source>
</evidence>
<gene>
    <name evidence="3" type="ORF">EDEG_01679</name>
</gene>
<reference evidence="4" key="2">
    <citation type="submission" date="2015-07" db="EMBL/GenBank/DDBJ databases">
        <title>Contrasting host-pathogen interactions and genome evolution in two generalist and specialist microsporidian pathogens of mosquitoes.</title>
        <authorList>
            <consortium name="The Broad Institute Genomics Platform"/>
            <consortium name="The Broad Institute Genome Sequencing Center for Infectious Disease"/>
            <person name="Cuomo C.A."/>
            <person name="Sanscrainte N.D."/>
            <person name="Goldberg J.M."/>
            <person name="Heiman D."/>
            <person name="Young S."/>
            <person name="Zeng Q."/>
            <person name="Becnel J.J."/>
            <person name="Birren B.W."/>
        </authorList>
    </citation>
    <scope>NUCLEOTIDE SEQUENCE [LARGE SCALE GENOMIC DNA]</scope>
    <source>
        <strain evidence="4">USNM 41457</strain>
    </source>
</reference>
<evidence type="ECO:0000313" key="4">
    <source>
        <dbReference type="Proteomes" id="UP000003163"/>
    </source>
</evidence>
<feature type="coiled-coil region" evidence="1">
    <location>
        <begin position="257"/>
        <end position="319"/>
    </location>
</feature>
<organism evidence="3 4">
    <name type="scientific">Edhazardia aedis (strain USNM 41457)</name>
    <name type="common">Microsporidian parasite</name>
    <dbReference type="NCBI Taxonomy" id="1003232"/>
    <lineage>
        <taxon>Eukaryota</taxon>
        <taxon>Fungi</taxon>
        <taxon>Fungi incertae sedis</taxon>
        <taxon>Microsporidia</taxon>
        <taxon>Edhazardia</taxon>
    </lineage>
</organism>
<dbReference type="AlphaFoldDB" id="J9DNE8"/>
<proteinExistence type="predicted"/>
<sequence>MTFGIDHIKYLNQFFKTQKLNIKKRYINLLYLQTRMYFFCFVSLAHATLHEEIDNEIESSSDPNTVSSSSMRQENPQVDDMCSTHRKPKAQCETSDEFDNFTAKKTEEQLKNISITLKNTETKVVEENKKLLAIAERNTMLKLRENSLENSMKELEESKREKEKKLKSNERMKKMLEVQMTEIKENMKDIEKKSSVKPEEMVKDEKKYMEILENGTNLKEEFIRFSKIDNQMIKKLPVLKNFENAEKNNELLLNEEMFKIEKELEILQKTKNEIKEKLKIIQEEQDKMANELFEIKHERDKLSEESNAIEEKLATILQQKEFLYSTKANLEFTWNALKKVNHNTEVVDVQSKEDAIEHK</sequence>
<feature type="coiled-coil region" evidence="1">
    <location>
        <begin position="103"/>
        <end position="193"/>
    </location>
</feature>
<keyword evidence="1" id="KW-0175">Coiled coil</keyword>
<evidence type="ECO:0000313" key="3">
    <source>
        <dbReference type="EMBL" id="EJW04045.1"/>
    </source>
</evidence>
<dbReference type="EMBL" id="AFBI03000025">
    <property type="protein sequence ID" value="EJW04045.1"/>
    <property type="molecule type" value="Genomic_DNA"/>
</dbReference>
<dbReference type="VEuPathDB" id="MicrosporidiaDB:EDEG_01679"/>
<dbReference type="HOGENOM" id="CLU_771666_0_0_1"/>
<dbReference type="Proteomes" id="UP000003163">
    <property type="component" value="Unassembled WGS sequence"/>
</dbReference>
<protein>
    <submittedName>
        <fullName evidence="3">Uncharacterized protein</fullName>
    </submittedName>
</protein>
<feature type="region of interest" description="Disordered" evidence="2">
    <location>
        <begin position="55"/>
        <end position="89"/>
    </location>
</feature>
<dbReference type="InParanoid" id="J9DNE8"/>
<reference evidence="3 4" key="1">
    <citation type="submission" date="2011-08" db="EMBL/GenBank/DDBJ databases">
        <authorList>
            <person name="Liu Z.J."/>
            <person name="Shi F.L."/>
            <person name="Lu J.Q."/>
            <person name="Li M."/>
            <person name="Wang Z.L."/>
        </authorList>
    </citation>
    <scope>NUCLEOTIDE SEQUENCE [LARGE SCALE GENOMIC DNA]</scope>
    <source>
        <strain evidence="3 4">USNM 41457</strain>
    </source>
</reference>
<comment type="caution">
    <text evidence="3">The sequence shown here is derived from an EMBL/GenBank/DDBJ whole genome shotgun (WGS) entry which is preliminary data.</text>
</comment>
<keyword evidence="4" id="KW-1185">Reference proteome</keyword>
<accession>J9DNE8</accession>
<evidence type="ECO:0000256" key="1">
    <source>
        <dbReference type="SAM" id="Coils"/>
    </source>
</evidence>
<feature type="compositionally biased region" description="Low complexity" evidence="2">
    <location>
        <begin position="60"/>
        <end position="70"/>
    </location>
</feature>
<name>J9DNE8_EDHAE</name>